<protein>
    <submittedName>
        <fullName evidence="1">Uncharacterized protein</fullName>
    </submittedName>
</protein>
<evidence type="ECO:0000313" key="1">
    <source>
        <dbReference type="EMBL" id="KAJ8677985.1"/>
    </source>
</evidence>
<reference evidence="1" key="1">
    <citation type="submission" date="2023-04" db="EMBL/GenBank/DDBJ databases">
        <title>A chromosome-level genome assembly of the parasitoid wasp Eretmocerus hayati.</title>
        <authorList>
            <person name="Zhong Y."/>
            <person name="Liu S."/>
            <person name="Liu Y."/>
        </authorList>
    </citation>
    <scope>NUCLEOTIDE SEQUENCE</scope>
    <source>
        <strain evidence="1">ZJU_SS_LIU_2023</strain>
    </source>
</reference>
<gene>
    <name evidence="1" type="ORF">QAD02_013772</name>
</gene>
<evidence type="ECO:0000313" key="2">
    <source>
        <dbReference type="Proteomes" id="UP001239111"/>
    </source>
</evidence>
<proteinExistence type="predicted"/>
<comment type="caution">
    <text evidence="1">The sequence shown here is derived from an EMBL/GenBank/DDBJ whole genome shotgun (WGS) entry which is preliminary data.</text>
</comment>
<dbReference type="Proteomes" id="UP001239111">
    <property type="component" value="Chromosome 2"/>
</dbReference>
<organism evidence="1 2">
    <name type="scientific">Eretmocerus hayati</name>
    <dbReference type="NCBI Taxonomy" id="131215"/>
    <lineage>
        <taxon>Eukaryota</taxon>
        <taxon>Metazoa</taxon>
        <taxon>Ecdysozoa</taxon>
        <taxon>Arthropoda</taxon>
        <taxon>Hexapoda</taxon>
        <taxon>Insecta</taxon>
        <taxon>Pterygota</taxon>
        <taxon>Neoptera</taxon>
        <taxon>Endopterygota</taxon>
        <taxon>Hymenoptera</taxon>
        <taxon>Apocrita</taxon>
        <taxon>Proctotrupomorpha</taxon>
        <taxon>Chalcidoidea</taxon>
        <taxon>Aphelinidae</taxon>
        <taxon>Aphelininae</taxon>
        <taxon>Eretmocerus</taxon>
    </lineage>
</organism>
<name>A0ACC2P882_9HYME</name>
<keyword evidence="2" id="KW-1185">Reference proteome</keyword>
<accession>A0ACC2P882</accession>
<dbReference type="EMBL" id="CM056742">
    <property type="protein sequence ID" value="KAJ8677985.1"/>
    <property type="molecule type" value="Genomic_DNA"/>
</dbReference>
<sequence length="217" mass="23632">MKFFADGTWTRIPAEDAGVGKKAAAYSATYAIRLKSYGVLKLLGMGIAFNKVVKAALKSIKSIRNSRVVMISAVKGAREAMKAVGGKKYVKPPRVLPGAKKVDGFLPFLVPLFAEFSATGALAGGVSGIVKTIMTPSLLRSNSEGSKHNRAMELIALGKGLYLKPCGTGLRLHIPSRFMTPEEKTIRRIKKRNSVRRKKTRKEHKKHLAPEPCVDKS</sequence>